<dbReference type="EMBL" id="RXHJ01000001">
    <property type="protein sequence ID" value="RSZ66003.1"/>
    <property type="molecule type" value="Genomic_DNA"/>
</dbReference>
<dbReference type="RefSeq" id="WP_126119292.1">
    <property type="nucleotide sequence ID" value="NZ_RXHJ01000001.1"/>
</dbReference>
<protein>
    <recommendedName>
        <fullName evidence="3">Serine hydrolase</fullName>
    </recommendedName>
</protein>
<organism evidence="1 2">
    <name type="scientific">Corynebacterium hylobatis</name>
    <dbReference type="NCBI Taxonomy" id="1859290"/>
    <lineage>
        <taxon>Bacteria</taxon>
        <taxon>Bacillati</taxon>
        <taxon>Actinomycetota</taxon>
        <taxon>Actinomycetes</taxon>
        <taxon>Mycobacteriales</taxon>
        <taxon>Corynebacteriaceae</taxon>
        <taxon>Corynebacterium</taxon>
    </lineage>
</organism>
<comment type="caution">
    <text evidence="1">The sequence shown here is derived from an EMBL/GenBank/DDBJ whole genome shotgun (WGS) entry which is preliminary data.</text>
</comment>
<gene>
    <name evidence="1" type="ORF">EAH68_00095</name>
</gene>
<dbReference type="OrthoDB" id="3729831at2"/>
<evidence type="ECO:0000313" key="2">
    <source>
        <dbReference type="Proteomes" id="UP000274907"/>
    </source>
</evidence>
<dbReference type="SUPFAM" id="SSF56601">
    <property type="entry name" value="beta-lactamase/transpeptidase-like"/>
    <property type="match status" value="1"/>
</dbReference>
<reference evidence="1 2" key="1">
    <citation type="submission" date="2018-12" db="EMBL/GenBank/DDBJ databases">
        <title>YIM 101343 draft genome.</title>
        <authorList>
            <person name="Chen X."/>
        </authorList>
    </citation>
    <scope>NUCLEOTIDE SEQUENCE [LARGE SCALE GENOMIC DNA]</scope>
    <source>
        <strain evidence="1 2">YIM 101343</strain>
    </source>
</reference>
<dbReference type="AlphaFoldDB" id="A0A430I289"/>
<sequence>MNRWFPAAVAAIMGAGLLAGCVAEVDTLEVQREEVTSSDHLAAEELRGELRKLIQEVNEEHGGRIGIAVATGDGVVRAGLSGHSWAWSTIKVPVALAADARGLAEEELVQASISQSDNDAAYLLSLLIDNDHDGLPHVPELAEWPGETEWSLSEQAQFAAGLPCTDTVGTTYGAMGEIVDWQQVGLSQIPGARFKAGWGQDTDTVYTLRQLGTAPAGTGVVGLAVITHPDDGTHATAEEILDEVGLGLKELIDARSISPADTCGR</sequence>
<evidence type="ECO:0000313" key="1">
    <source>
        <dbReference type="EMBL" id="RSZ66003.1"/>
    </source>
</evidence>
<dbReference type="Gene3D" id="3.40.710.10">
    <property type="entry name" value="DD-peptidase/beta-lactamase superfamily"/>
    <property type="match status" value="1"/>
</dbReference>
<name>A0A430I289_9CORY</name>
<dbReference type="Proteomes" id="UP000274907">
    <property type="component" value="Unassembled WGS sequence"/>
</dbReference>
<dbReference type="InterPro" id="IPR012338">
    <property type="entry name" value="Beta-lactam/transpept-like"/>
</dbReference>
<accession>A0A430I289</accession>
<dbReference type="PROSITE" id="PS51257">
    <property type="entry name" value="PROKAR_LIPOPROTEIN"/>
    <property type="match status" value="1"/>
</dbReference>
<evidence type="ECO:0008006" key="3">
    <source>
        <dbReference type="Google" id="ProtNLM"/>
    </source>
</evidence>
<keyword evidence="2" id="KW-1185">Reference proteome</keyword>
<proteinExistence type="predicted"/>